<feature type="compositionally biased region" description="Polar residues" evidence="2">
    <location>
        <begin position="87"/>
        <end position="101"/>
    </location>
</feature>
<evidence type="ECO:0000256" key="2">
    <source>
        <dbReference type="SAM" id="MobiDB-lite"/>
    </source>
</evidence>
<evidence type="ECO:0000313" key="4">
    <source>
        <dbReference type="EMBL" id="CCB59227.1"/>
    </source>
</evidence>
<dbReference type="OrthoDB" id="438440at2759"/>
<feature type="compositionally biased region" description="Low complexity" evidence="2">
    <location>
        <begin position="102"/>
        <end position="113"/>
    </location>
</feature>
<protein>
    <recommendedName>
        <fullName evidence="3">Fungal lipase-type domain-containing protein</fullName>
    </recommendedName>
</protein>
<name>F6HX13_VITVI</name>
<keyword evidence="5" id="KW-1185">Reference proteome</keyword>
<accession>F6HX13</accession>
<sequence>MVTFQVKYKSFKEIDEEKNWWKVPFVSEFLRKNGFESAMKMVLSSETVQARQFVQHAFGQLSLSNDAYLQKNQFSNIDKYERESTESKSSVLVSDTPPQLESSLDGSSNDTSSMDGSNLQDFGSNNAGKDNGNVLSVVPQIGDRMQSDKYFWNNFGDLINQSVVQKLGFPAPEKINWDGFDLLKGIGLQSRRIAEATYIESGLATPKSQDVVDDGDDTTGPLNFSTIQSSLPDIRKATQDIMSQTDSILGALMVLTAAVSQLNKEGRLSGKDDTKENDSNKKEDDVSEYFRIEKFSGSQEGSVVDERKAEEMKALFSKAETAMEAWAMLATSLGHPSLIKSEFEKICFLDNPSTDTQVAIWRDSARRRLVVAFRGTEQARWKDLRTDLMLVPAGLNPERIGGDFKQEIQVHSGFLSAYDSVRTRIISLIKLLVGYIDDGREMQLKWHVYVTGHSLGGALATLLALELSSSQLAKRGVISVTMYNFGSPRVGNKRFAEVYNEVPGHAFLMAFEEEEIVWILEQLKKVVELPESYGFIRKFKGRSRTHLVETCFNSRGRYIRISEFITNRKYSLIVPNDVKGRGWEALWKSIFSMSESPFHSVRRTKEVEAKVKNKAGLVRWFGDRSYARVVEEKGPRKGALLPVGKWATAVIYGG</sequence>
<dbReference type="Proteomes" id="UP000009183">
    <property type="component" value="Chromosome 5, unordered"/>
</dbReference>
<feature type="region of interest" description="Disordered" evidence="2">
    <location>
        <begin position="80"/>
        <end position="131"/>
    </location>
</feature>
<dbReference type="CDD" id="cd00519">
    <property type="entry name" value="Lipase_3"/>
    <property type="match status" value="1"/>
</dbReference>
<organism evidence="4 5">
    <name type="scientific">Vitis vinifera</name>
    <name type="common">Grape</name>
    <dbReference type="NCBI Taxonomy" id="29760"/>
    <lineage>
        <taxon>Eukaryota</taxon>
        <taxon>Viridiplantae</taxon>
        <taxon>Streptophyta</taxon>
        <taxon>Embryophyta</taxon>
        <taxon>Tracheophyta</taxon>
        <taxon>Spermatophyta</taxon>
        <taxon>Magnoliopsida</taxon>
        <taxon>eudicotyledons</taxon>
        <taxon>Gunneridae</taxon>
        <taxon>Pentapetalae</taxon>
        <taxon>rosids</taxon>
        <taxon>Vitales</taxon>
        <taxon>Vitaceae</taxon>
        <taxon>Viteae</taxon>
        <taxon>Vitis</taxon>
    </lineage>
</organism>
<dbReference type="GO" id="GO:0016042">
    <property type="term" value="P:lipid catabolic process"/>
    <property type="evidence" value="ECO:0000318"/>
    <property type="project" value="GO_Central"/>
</dbReference>
<dbReference type="Gene3D" id="3.40.50.1820">
    <property type="entry name" value="alpha/beta hydrolase"/>
    <property type="match status" value="1"/>
</dbReference>
<keyword evidence="1" id="KW-0378">Hydrolase</keyword>
<dbReference type="Pfam" id="PF01764">
    <property type="entry name" value="Lipase_3"/>
    <property type="match status" value="1"/>
</dbReference>
<feature type="domain" description="Fungal lipase-type" evidence="3">
    <location>
        <begin position="370"/>
        <end position="501"/>
    </location>
</feature>
<dbReference type="SMR" id="F6HX13"/>
<proteinExistence type="predicted"/>
<dbReference type="SUPFAM" id="SSF53474">
    <property type="entry name" value="alpha/beta-Hydrolases"/>
    <property type="match status" value="1"/>
</dbReference>
<dbReference type="HOGENOM" id="CLU_419451_0_0_1"/>
<dbReference type="GO" id="GO:0016298">
    <property type="term" value="F:lipase activity"/>
    <property type="evidence" value="ECO:0000318"/>
    <property type="project" value="GO_Central"/>
</dbReference>
<dbReference type="PaxDb" id="29760-VIT_05s0077g00480.t01"/>
<reference evidence="5" key="1">
    <citation type="journal article" date="2007" name="Nature">
        <title>The grapevine genome sequence suggests ancestral hexaploidization in major angiosperm phyla.</title>
        <authorList>
            <consortium name="The French-Italian Public Consortium for Grapevine Genome Characterization."/>
            <person name="Jaillon O."/>
            <person name="Aury J.-M."/>
            <person name="Noel B."/>
            <person name="Policriti A."/>
            <person name="Clepet C."/>
            <person name="Casagrande A."/>
            <person name="Choisne N."/>
            <person name="Aubourg S."/>
            <person name="Vitulo N."/>
            <person name="Jubin C."/>
            <person name="Vezzi A."/>
            <person name="Legeai F."/>
            <person name="Hugueney P."/>
            <person name="Dasilva C."/>
            <person name="Horner D."/>
            <person name="Mica E."/>
            <person name="Jublot D."/>
            <person name="Poulain J."/>
            <person name="Bruyere C."/>
            <person name="Billault A."/>
            <person name="Segurens B."/>
            <person name="Gouyvenoux M."/>
            <person name="Ugarte E."/>
            <person name="Cattonaro F."/>
            <person name="Anthouard V."/>
            <person name="Vico V."/>
            <person name="Del Fabbro C."/>
            <person name="Alaux M."/>
            <person name="Di Gaspero G."/>
            <person name="Dumas V."/>
            <person name="Felice N."/>
            <person name="Paillard S."/>
            <person name="Juman I."/>
            <person name="Moroldo M."/>
            <person name="Scalabrin S."/>
            <person name="Canaguier A."/>
            <person name="Le Clainche I."/>
            <person name="Malacrida G."/>
            <person name="Durand E."/>
            <person name="Pesole G."/>
            <person name="Laucou V."/>
            <person name="Chatelet P."/>
            <person name="Merdinoglu D."/>
            <person name="Delledonne M."/>
            <person name="Pezzotti M."/>
            <person name="Lecharny A."/>
            <person name="Scarpelli C."/>
            <person name="Artiguenave F."/>
            <person name="Pe M.E."/>
            <person name="Valle G."/>
            <person name="Morgante M."/>
            <person name="Caboche M."/>
            <person name="Adam-Blondon A.-F."/>
            <person name="Weissenbach J."/>
            <person name="Quetier F."/>
            <person name="Wincker P."/>
        </authorList>
    </citation>
    <scope>NUCLEOTIDE SEQUENCE [LARGE SCALE GENOMIC DNA]</scope>
    <source>
        <strain evidence="5">cv. Pinot noir / PN40024</strain>
    </source>
</reference>
<dbReference type="InParanoid" id="F6HX13"/>
<evidence type="ECO:0000313" key="5">
    <source>
        <dbReference type="Proteomes" id="UP000009183"/>
    </source>
</evidence>
<dbReference type="STRING" id="29760.F6HX13"/>
<dbReference type="EMBL" id="FN596493">
    <property type="protein sequence ID" value="CCB59227.1"/>
    <property type="molecule type" value="Genomic_DNA"/>
</dbReference>
<evidence type="ECO:0000259" key="3">
    <source>
        <dbReference type="Pfam" id="PF01764"/>
    </source>
</evidence>
<feature type="compositionally biased region" description="Polar residues" evidence="2">
    <location>
        <begin position="114"/>
        <end position="128"/>
    </location>
</feature>
<dbReference type="PANTHER" id="PTHR47759">
    <property type="entry name" value="OS04G0509100 PROTEIN"/>
    <property type="match status" value="1"/>
</dbReference>
<dbReference type="FunCoup" id="F6HX13">
    <property type="interactions" value="651"/>
</dbReference>
<dbReference type="GO" id="GO:0009507">
    <property type="term" value="C:chloroplast"/>
    <property type="evidence" value="ECO:0000318"/>
    <property type="project" value="GO_Central"/>
</dbReference>
<dbReference type="AlphaFoldDB" id="F6HX13"/>
<gene>
    <name evidence="4" type="ordered locus">VIT_05s0077g00480</name>
</gene>
<dbReference type="InterPro" id="IPR002921">
    <property type="entry name" value="Fungal_lipase-type"/>
</dbReference>
<evidence type="ECO:0000256" key="1">
    <source>
        <dbReference type="ARBA" id="ARBA00022801"/>
    </source>
</evidence>
<dbReference type="InterPro" id="IPR029058">
    <property type="entry name" value="AB_hydrolase_fold"/>
</dbReference>
<dbReference type="ExpressionAtlas" id="F6HX13">
    <property type="expression patterns" value="baseline and differential"/>
</dbReference>
<dbReference type="PANTHER" id="PTHR47759:SF2">
    <property type="entry name" value="TRIGLYCERIDE LIPASE"/>
    <property type="match status" value="1"/>
</dbReference>
<dbReference type="eggNOG" id="KOG4569">
    <property type="taxonomic scope" value="Eukaryota"/>
</dbReference>